<dbReference type="EMBL" id="OX395139">
    <property type="protein sequence ID" value="CAI5793192.1"/>
    <property type="molecule type" value="Genomic_DNA"/>
</dbReference>
<keyword evidence="2" id="KW-1185">Reference proteome</keyword>
<gene>
    <name evidence="1" type="ORF">PODLI_1B023166</name>
</gene>
<protein>
    <submittedName>
        <fullName evidence="1">Uncharacterized protein</fullName>
    </submittedName>
</protein>
<evidence type="ECO:0000313" key="2">
    <source>
        <dbReference type="Proteomes" id="UP001178461"/>
    </source>
</evidence>
<reference evidence="1" key="1">
    <citation type="submission" date="2022-12" db="EMBL/GenBank/DDBJ databases">
        <authorList>
            <person name="Alioto T."/>
            <person name="Alioto T."/>
            <person name="Gomez Garrido J."/>
        </authorList>
    </citation>
    <scope>NUCLEOTIDE SEQUENCE</scope>
</reference>
<name>A0AA35PQF6_9SAUR</name>
<accession>A0AA35PQF6</accession>
<sequence length="120" mass="14500">MKKYWDMIYNEMKKLFKYTFPKKPEAFLLGKTGDELKKKDCKLFMYATTAARILLSQKWKSQEIPTLMEWQTKMFDSIDLVKLTYKIRNQKEAKFEKDWNKFVEYIRSNCKNLKTVAGLM</sequence>
<evidence type="ECO:0000313" key="1">
    <source>
        <dbReference type="EMBL" id="CAI5793192.1"/>
    </source>
</evidence>
<organism evidence="1 2">
    <name type="scientific">Podarcis lilfordi</name>
    <name type="common">Lilford's wall lizard</name>
    <dbReference type="NCBI Taxonomy" id="74358"/>
    <lineage>
        <taxon>Eukaryota</taxon>
        <taxon>Metazoa</taxon>
        <taxon>Chordata</taxon>
        <taxon>Craniata</taxon>
        <taxon>Vertebrata</taxon>
        <taxon>Euteleostomi</taxon>
        <taxon>Lepidosauria</taxon>
        <taxon>Squamata</taxon>
        <taxon>Bifurcata</taxon>
        <taxon>Unidentata</taxon>
        <taxon>Episquamata</taxon>
        <taxon>Laterata</taxon>
        <taxon>Lacertibaenia</taxon>
        <taxon>Lacertidae</taxon>
        <taxon>Podarcis</taxon>
    </lineage>
</organism>
<dbReference type="AlphaFoldDB" id="A0AA35PQF6"/>
<proteinExistence type="predicted"/>
<dbReference type="Proteomes" id="UP001178461">
    <property type="component" value="Chromosome 14"/>
</dbReference>